<protein>
    <submittedName>
        <fullName evidence="1">DUF1330 domain-containing protein</fullName>
    </submittedName>
</protein>
<organism evidence="1 2">
    <name type="scientific">Adhaeribacter swui</name>
    <dbReference type="NCBI Taxonomy" id="2086471"/>
    <lineage>
        <taxon>Bacteria</taxon>
        <taxon>Pseudomonadati</taxon>
        <taxon>Bacteroidota</taxon>
        <taxon>Cytophagia</taxon>
        <taxon>Cytophagales</taxon>
        <taxon>Hymenobacteraceae</taxon>
        <taxon>Adhaeribacter</taxon>
    </lineage>
</organism>
<keyword evidence="2" id="KW-1185">Reference proteome</keyword>
<dbReference type="KEGG" id="aswu:HUW51_17715"/>
<reference evidence="1 2" key="1">
    <citation type="journal article" date="2018" name="Int. J. Syst. Evol. Microbiol.">
        <title>Adhaeribacter swui sp. nov., isolated from wet mud.</title>
        <authorList>
            <person name="Kim D.U."/>
            <person name="Kim K.W."/>
            <person name="Kang M.S."/>
            <person name="Kim J.Y."/>
            <person name="Jang J.H."/>
            <person name="Kim M.K."/>
        </authorList>
    </citation>
    <scope>NUCLEOTIDE SEQUENCE [LARGE SCALE GENOMIC DNA]</scope>
    <source>
        <strain evidence="1 2">KCTC 52873</strain>
    </source>
</reference>
<name>A0A7G7GBD9_9BACT</name>
<dbReference type="RefSeq" id="WP_185270953.1">
    <property type="nucleotide sequence ID" value="NZ_CP055156.1"/>
</dbReference>
<dbReference type="AlphaFoldDB" id="A0A7G7GBD9"/>
<dbReference type="Gene3D" id="3.30.70.100">
    <property type="match status" value="1"/>
</dbReference>
<sequence length="103" mass="12346">METEKLYLTLLVYVRKGEEETFLKYEDQVLPLLPQYYGELVYRIRPDKSNFVHATDELPYEIHLLTFPTTQDFENFRQDPERLKHQPLFTKSVRKVLLLPGQS</sequence>
<evidence type="ECO:0000313" key="1">
    <source>
        <dbReference type="EMBL" id="QNF34473.1"/>
    </source>
</evidence>
<accession>A0A7G7GBD9</accession>
<dbReference type="Proteomes" id="UP000515237">
    <property type="component" value="Chromosome"/>
</dbReference>
<dbReference type="EMBL" id="CP055156">
    <property type="protein sequence ID" value="QNF34473.1"/>
    <property type="molecule type" value="Genomic_DNA"/>
</dbReference>
<gene>
    <name evidence="1" type="ORF">HUW51_17715</name>
</gene>
<proteinExistence type="predicted"/>
<evidence type="ECO:0000313" key="2">
    <source>
        <dbReference type="Proteomes" id="UP000515237"/>
    </source>
</evidence>